<evidence type="ECO:0000313" key="4">
    <source>
        <dbReference type="Proteomes" id="UP001500403"/>
    </source>
</evidence>
<dbReference type="PANTHER" id="PTHR36834:SF1">
    <property type="entry name" value="INTEGRAL MEMBRANE PROTEIN"/>
    <property type="match status" value="1"/>
</dbReference>
<gene>
    <name evidence="3" type="ORF">GCM10010446_25030</name>
</gene>
<feature type="transmembrane region" description="Helical" evidence="1">
    <location>
        <begin position="6"/>
        <end position="28"/>
    </location>
</feature>
<protein>
    <recommendedName>
        <fullName evidence="2">VanZ-like domain-containing protein</fullName>
    </recommendedName>
</protein>
<keyword evidence="1" id="KW-1133">Transmembrane helix</keyword>
<dbReference type="PANTHER" id="PTHR36834">
    <property type="entry name" value="MEMBRANE PROTEIN-RELATED"/>
    <property type="match status" value="1"/>
</dbReference>
<feature type="transmembrane region" description="Helical" evidence="1">
    <location>
        <begin position="117"/>
        <end position="138"/>
    </location>
</feature>
<keyword evidence="1" id="KW-0812">Transmembrane</keyword>
<name>A0ABN3X7S7_9ACTN</name>
<dbReference type="EMBL" id="BAAAUD010000023">
    <property type="protein sequence ID" value="GAA2938627.1"/>
    <property type="molecule type" value="Genomic_DNA"/>
</dbReference>
<evidence type="ECO:0000313" key="3">
    <source>
        <dbReference type="EMBL" id="GAA2938627.1"/>
    </source>
</evidence>
<organism evidence="3 4">
    <name type="scientific">Streptomyces enissocaesilis</name>
    <dbReference type="NCBI Taxonomy" id="332589"/>
    <lineage>
        <taxon>Bacteria</taxon>
        <taxon>Bacillati</taxon>
        <taxon>Actinomycetota</taxon>
        <taxon>Actinomycetes</taxon>
        <taxon>Kitasatosporales</taxon>
        <taxon>Streptomycetaceae</taxon>
        <taxon>Streptomyces</taxon>
        <taxon>Streptomyces rochei group</taxon>
    </lineage>
</organism>
<keyword evidence="1" id="KW-0472">Membrane</keyword>
<reference evidence="3 4" key="1">
    <citation type="journal article" date="2019" name="Int. J. Syst. Evol. Microbiol.">
        <title>The Global Catalogue of Microorganisms (GCM) 10K type strain sequencing project: providing services to taxonomists for standard genome sequencing and annotation.</title>
        <authorList>
            <consortium name="The Broad Institute Genomics Platform"/>
            <consortium name="The Broad Institute Genome Sequencing Center for Infectious Disease"/>
            <person name="Wu L."/>
            <person name="Ma J."/>
        </authorList>
    </citation>
    <scope>NUCLEOTIDE SEQUENCE [LARGE SCALE GENOMIC DNA]</scope>
    <source>
        <strain evidence="3 4">JCM 9088</strain>
    </source>
</reference>
<sequence length="204" mass="21166">MNVSFQIGAALVLGPLLVAYAVVLAIRARRGTAGRTGRHAALRFAVVLYATAVLSITVFPLNITWGEGANLMPWYNQLNWLPLLTMDVSALPNVIMLIPLGLLLPLMSSRATSAGRVIALTALASAAIESAQMLSYILFNNGRSVDINDVIANTLGGLIGWALLRAALRTEALGGALRGAALPGSAVALSTAGPSRRSPAPVTG</sequence>
<accession>A0ABN3X7S7</accession>
<dbReference type="InterPro" id="IPR006976">
    <property type="entry name" value="VanZ-like"/>
</dbReference>
<feature type="transmembrane region" description="Helical" evidence="1">
    <location>
        <begin position="83"/>
        <end position="105"/>
    </location>
</feature>
<feature type="transmembrane region" description="Helical" evidence="1">
    <location>
        <begin position="150"/>
        <end position="168"/>
    </location>
</feature>
<dbReference type="Proteomes" id="UP001500403">
    <property type="component" value="Unassembled WGS sequence"/>
</dbReference>
<feature type="transmembrane region" description="Helical" evidence="1">
    <location>
        <begin position="40"/>
        <end position="63"/>
    </location>
</feature>
<proteinExistence type="predicted"/>
<dbReference type="Pfam" id="PF04892">
    <property type="entry name" value="VanZ"/>
    <property type="match status" value="1"/>
</dbReference>
<comment type="caution">
    <text evidence="3">The sequence shown here is derived from an EMBL/GenBank/DDBJ whole genome shotgun (WGS) entry which is preliminary data.</text>
</comment>
<evidence type="ECO:0000259" key="2">
    <source>
        <dbReference type="Pfam" id="PF04892"/>
    </source>
</evidence>
<dbReference type="RefSeq" id="WP_344494412.1">
    <property type="nucleotide sequence ID" value="NZ_BAAAUD010000023.1"/>
</dbReference>
<dbReference type="InterPro" id="IPR053150">
    <property type="entry name" value="Teicoplanin_resist-assoc"/>
</dbReference>
<evidence type="ECO:0000256" key="1">
    <source>
        <dbReference type="SAM" id="Phobius"/>
    </source>
</evidence>
<keyword evidence="4" id="KW-1185">Reference proteome</keyword>
<feature type="domain" description="VanZ-like" evidence="2">
    <location>
        <begin position="47"/>
        <end position="165"/>
    </location>
</feature>